<gene>
    <name evidence="5" type="ORF">ACFSCS_05045</name>
</gene>
<dbReference type="Pfam" id="PF01263">
    <property type="entry name" value="Aldose_epim"/>
    <property type="match status" value="1"/>
</dbReference>
<keyword evidence="6" id="KW-1185">Reference proteome</keyword>
<dbReference type="RefSeq" id="WP_343872591.1">
    <property type="nucleotide sequence ID" value="NZ_BAAAIX010000009.1"/>
</dbReference>
<dbReference type="Gene3D" id="2.70.98.10">
    <property type="match status" value="1"/>
</dbReference>
<keyword evidence="3 4" id="KW-0413">Isomerase</keyword>
<evidence type="ECO:0000256" key="3">
    <source>
        <dbReference type="ARBA" id="ARBA00023235"/>
    </source>
</evidence>
<dbReference type="InterPro" id="IPR011013">
    <property type="entry name" value="Gal_mutarotase_sf_dom"/>
</dbReference>
<dbReference type="PIRSF" id="PIRSF016020">
    <property type="entry name" value="PHexose_mutarotase"/>
    <property type="match status" value="1"/>
</dbReference>
<evidence type="ECO:0000256" key="1">
    <source>
        <dbReference type="ARBA" id="ARBA00001096"/>
    </source>
</evidence>
<dbReference type="PANTHER" id="PTHR11122:SF13">
    <property type="entry name" value="GLUCOSE-6-PHOSPHATE 1-EPIMERASE"/>
    <property type="match status" value="1"/>
</dbReference>
<dbReference type="EC" id="5.1.3.15" evidence="4"/>
<organism evidence="5 6">
    <name type="scientific">Luteococcus peritonei</name>
    <dbReference type="NCBI Taxonomy" id="88874"/>
    <lineage>
        <taxon>Bacteria</taxon>
        <taxon>Bacillati</taxon>
        <taxon>Actinomycetota</taxon>
        <taxon>Actinomycetes</taxon>
        <taxon>Propionibacteriales</taxon>
        <taxon>Propionibacteriaceae</taxon>
        <taxon>Luteococcus</taxon>
    </lineage>
</organism>
<evidence type="ECO:0000313" key="6">
    <source>
        <dbReference type="Proteomes" id="UP001597326"/>
    </source>
</evidence>
<comment type="caution">
    <text evidence="5">The sequence shown here is derived from an EMBL/GenBank/DDBJ whole genome shotgun (WGS) entry which is preliminary data.</text>
</comment>
<dbReference type="InterPro" id="IPR025532">
    <property type="entry name" value="G6P_1-epimerase"/>
</dbReference>
<comment type="catalytic activity">
    <reaction evidence="1">
        <text>alpha-D-glucose 6-phosphate = beta-D-glucose 6-phosphate</text>
        <dbReference type="Rhea" id="RHEA:16249"/>
        <dbReference type="ChEBI" id="CHEBI:58225"/>
        <dbReference type="ChEBI" id="CHEBI:58247"/>
        <dbReference type="EC" id="5.1.3.15"/>
    </reaction>
</comment>
<protein>
    <recommendedName>
        <fullName evidence="4">Putative glucose-6-phosphate 1-epimerase</fullName>
        <ecNumber evidence="4">5.1.3.15</ecNumber>
    </recommendedName>
</protein>
<dbReference type="InterPro" id="IPR014718">
    <property type="entry name" value="GH-type_carb-bd"/>
</dbReference>
<dbReference type="CDD" id="cd09020">
    <property type="entry name" value="D-hex-6-P-epi_like"/>
    <property type="match status" value="1"/>
</dbReference>
<evidence type="ECO:0000256" key="2">
    <source>
        <dbReference type="ARBA" id="ARBA00005866"/>
    </source>
</evidence>
<dbReference type="PANTHER" id="PTHR11122">
    <property type="entry name" value="APOSPORY-ASSOCIATED PROTEIN C-RELATED"/>
    <property type="match status" value="1"/>
</dbReference>
<dbReference type="Proteomes" id="UP001597326">
    <property type="component" value="Unassembled WGS sequence"/>
</dbReference>
<comment type="similarity">
    <text evidence="2 4">Belongs to the glucose-6-phosphate 1-epimerase family.</text>
</comment>
<proteinExistence type="inferred from homology"/>
<dbReference type="InterPro" id="IPR008183">
    <property type="entry name" value="Aldose_1/G6P_1-epimerase"/>
</dbReference>
<dbReference type="EMBL" id="JBHUFZ010000011">
    <property type="protein sequence ID" value="MFD1889557.1"/>
    <property type="molecule type" value="Genomic_DNA"/>
</dbReference>
<dbReference type="SUPFAM" id="SSF74650">
    <property type="entry name" value="Galactose mutarotase-like"/>
    <property type="match status" value="1"/>
</dbReference>
<reference evidence="6" key="1">
    <citation type="journal article" date="2019" name="Int. J. Syst. Evol. Microbiol.">
        <title>The Global Catalogue of Microorganisms (GCM) 10K type strain sequencing project: providing services to taxonomists for standard genome sequencing and annotation.</title>
        <authorList>
            <consortium name="The Broad Institute Genomics Platform"/>
            <consortium name="The Broad Institute Genome Sequencing Center for Infectious Disease"/>
            <person name="Wu L."/>
            <person name="Ma J."/>
        </authorList>
    </citation>
    <scope>NUCLEOTIDE SEQUENCE [LARGE SCALE GENOMIC DNA]</scope>
    <source>
        <strain evidence="6">CAIM 431</strain>
    </source>
</reference>
<evidence type="ECO:0000256" key="4">
    <source>
        <dbReference type="PIRNR" id="PIRNR016020"/>
    </source>
</evidence>
<accession>A0ABW4RTA2</accession>
<evidence type="ECO:0000313" key="5">
    <source>
        <dbReference type="EMBL" id="MFD1889557.1"/>
    </source>
</evidence>
<sequence length="289" mass="31046">MSEKNLPQGVSIVTENGLEAVRIDTELCTGLVYRNGAHVAEWTPKGSEPVLWMSGSSHFTDGTAIRGGIPLCFPWFGPGRDGDRTPAHGFARLSPWNLTSAELSPNGLVRLVFTLTGDDVADLGGFPADFEASYAVTMGTAMQLALTVRAGEQPLEVEEALHTYFAVGDARQVRIEGLDGADYLDKVAGDRRTQSGDVTFTAETDRVYFSEATTRIVDEQLGRTIVVEKACSANTVVWNPWVDKSEAMADFGDEEWTGMCCVETVNALGDATQLSPGASHTMSATISLT</sequence>
<name>A0ABW4RTA2_9ACTN</name>